<sequence length="97" mass="11320">MDNEETNMEDGTQNVKHEEINMDDGTQKVKHEETNMDDEDDMHRGNDEETGHEEATIHYDYEVDEEREDKPMAYADDSTPPVTLNAICDHMTYLKQL</sequence>
<feature type="compositionally biased region" description="Basic and acidic residues" evidence="1">
    <location>
        <begin position="15"/>
        <end position="34"/>
    </location>
</feature>
<gene>
    <name evidence="2" type="ORF">LTRI10_LOCUS40936</name>
</gene>
<evidence type="ECO:0000256" key="1">
    <source>
        <dbReference type="SAM" id="MobiDB-lite"/>
    </source>
</evidence>
<protein>
    <submittedName>
        <fullName evidence="2">Uncharacterized protein</fullName>
    </submittedName>
</protein>
<feature type="compositionally biased region" description="Basic and acidic residues" evidence="1">
    <location>
        <begin position="41"/>
        <end position="59"/>
    </location>
</feature>
<feature type="region of interest" description="Disordered" evidence="1">
    <location>
        <begin position="1"/>
        <end position="59"/>
    </location>
</feature>
<organism evidence="2 3">
    <name type="scientific">Linum trigynum</name>
    <dbReference type="NCBI Taxonomy" id="586398"/>
    <lineage>
        <taxon>Eukaryota</taxon>
        <taxon>Viridiplantae</taxon>
        <taxon>Streptophyta</taxon>
        <taxon>Embryophyta</taxon>
        <taxon>Tracheophyta</taxon>
        <taxon>Spermatophyta</taxon>
        <taxon>Magnoliopsida</taxon>
        <taxon>eudicotyledons</taxon>
        <taxon>Gunneridae</taxon>
        <taxon>Pentapetalae</taxon>
        <taxon>rosids</taxon>
        <taxon>fabids</taxon>
        <taxon>Malpighiales</taxon>
        <taxon>Linaceae</taxon>
        <taxon>Linum</taxon>
    </lineage>
</organism>
<accession>A0AAV2FR77</accession>
<dbReference type="AlphaFoldDB" id="A0AAV2FR77"/>
<proteinExistence type="predicted"/>
<evidence type="ECO:0000313" key="2">
    <source>
        <dbReference type="EMBL" id="CAL1400833.1"/>
    </source>
</evidence>
<dbReference type="EMBL" id="OZ034820">
    <property type="protein sequence ID" value="CAL1400833.1"/>
    <property type="molecule type" value="Genomic_DNA"/>
</dbReference>
<keyword evidence="3" id="KW-1185">Reference proteome</keyword>
<name>A0AAV2FR77_9ROSI</name>
<evidence type="ECO:0000313" key="3">
    <source>
        <dbReference type="Proteomes" id="UP001497516"/>
    </source>
</evidence>
<dbReference type="Proteomes" id="UP001497516">
    <property type="component" value="Chromosome 7"/>
</dbReference>
<reference evidence="2 3" key="1">
    <citation type="submission" date="2024-04" db="EMBL/GenBank/DDBJ databases">
        <authorList>
            <person name="Fracassetti M."/>
        </authorList>
    </citation>
    <scope>NUCLEOTIDE SEQUENCE [LARGE SCALE GENOMIC DNA]</scope>
</reference>